<feature type="transmembrane region" description="Helical" evidence="5">
    <location>
        <begin position="7"/>
        <end position="28"/>
    </location>
</feature>
<dbReference type="RefSeq" id="WP_073050403.1">
    <property type="nucleotide sequence ID" value="NZ_FQZL01000029.1"/>
</dbReference>
<feature type="transmembrane region" description="Helical" evidence="5">
    <location>
        <begin position="112"/>
        <end position="137"/>
    </location>
</feature>
<feature type="transmembrane region" description="Helical" evidence="5">
    <location>
        <begin position="74"/>
        <end position="92"/>
    </location>
</feature>
<feature type="transmembrane region" description="Helical" evidence="5">
    <location>
        <begin position="34"/>
        <end position="53"/>
    </location>
</feature>
<dbReference type="OrthoDB" id="5471300at2"/>
<dbReference type="Proteomes" id="UP000184052">
    <property type="component" value="Unassembled WGS sequence"/>
</dbReference>
<gene>
    <name evidence="6" type="ORF">SAMN02745751_03022</name>
</gene>
<dbReference type="Gene3D" id="1.20.120.1630">
    <property type="match status" value="1"/>
</dbReference>
<dbReference type="STRING" id="1121476.SAMN02745751_03022"/>
<dbReference type="Pfam" id="PF04140">
    <property type="entry name" value="ICMT"/>
    <property type="match status" value="1"/>
</dbReference>
<keyword evidence="2 5" id="KW-0812">Transmembrane</keyword>
<feature type="transmembrane region" description="Helical" evidence="5">
    <location>
        <begin position="149"/>
        <end position="169"/>
    </location>
</feature>
<keyword evidence="3 5" id="KW-1133">Transmembrane helix</keyword>
<protein>
    <submittedName>
        <fullName evidence="6">Protein-S-isoprenylcysteine O-methyltransferase Ste14</fullName>
    </submittedName>
</protein>
<evidence type="ECO:0000256" key="1">
    <source>
        <dbReference type="ARBA" id="ARBA00004141"/>
    </source>
</evidence>
<sequence length="227" mass="25918">MTFGKLLRSIIMTSIVFPGIIMLLGGSASWIEGWILSFWFVAMILSTVIYMYVKDPELLAERRKKPGSDNQESWDKYILFIILFISVIWLVVMPLDAERFSWSPPFPRGLKIIGAIFMILSLYFIYMSTVTNTYLSIKVRIQSERKQEVVSTGVYGIVRHPLYLGYLLVMLGGPLLLGSVIGLAIGFLGTITIAVRAVGEEKMLIQELEGYEEYMKKVKKRLVPFIW</sequence>
<evidence type="ECO:0000313" key="7">
    <source>
        <dbReference type="Proteomes" id="UP000184052"/>
    </source>
</evidence>
<dbReference type="PANTHER" id="PTHR43847:SF1">
    <property type="entry name" value="BLL3993 PROTEIN"/>
    <property type="match status" value="1"/>
</dbReference>
<accession>A0A1M6KZP3</accession>
<evidence type="ECO:0000256" key="2">
    <source>
        <dbReference type="ARBA" id="ARBA00022692"/>
    </source>
</evidence>
<reference evidence="6 7" key="1">
    <citation type="submission" date="2016-11" db="EMBL/GenBank/DDBJ databases">
        <authorList>
            <person name="Jaros S."/>
            <person name="Januszkiewicz K."/>
            <person name="Wedrychowicz H."/>
        </authorList>
    </citation>
    <scope>NUCLEOTIDE SEQUENCE [LARGE SCALE GENOMIC DNA]</scope>
    <source>
        <strain evidence="6 7">DSM 17477</strain>
    </source>
</reference>
<dbReference type="InterPro" id="IPR007269">
    <property type="entry name" value="ICMT_MeTrfase"/>
</dbReference>
<dbReference type="PANTHER" id="PTHR43847">
    <property type="entry name" value="BLL3993 PROTEIN"/>
    <property type="match status" value="1"/>
</dbReference>
<keyword evidence="6" id="KW-0489">Methyltransferase</keyword>
<organism evidence="6 7">
    <name type="scientific">Dethiosulfatibacter aminovorans DSM 17477</name>
    <dbReference type="NCBI Taxonomy" id="1121476"/>
    <lineage>
        <taxon>Bacteria</taxon>
        <taxon>Bacillati</taxon>
        <taxon>Bacillota</taxon>
        <taxon>Tissierellia</taxon>
        <taxon>Dethiosulfatibacter</taxon>
    </lineage>
</organism>
<evidence type="ECO:0000256" key="5">
    <source>
        <dbReference type="SAM" id="Phobius"/>
    </source>
</evidence>
<dbReference type="EMBL" id="FQZL01000029">
    <property type="protein sequence ID" value="SHJ64316.1"/>
    <property type="molecule type" value="Genomic_DNA"/>
</dbReference>
<name>A0A1M6KZP3_9FIRM</name>
<evidence type="ECO:0000313" key="6">
    <source>
        <dbReference type="EMBL" id="SHJ64316.1"/>
    </source>
</evidence>
<dbReference type="InterPro" id="IPR052527">
    <property type="entry name" value="Metal_cation-efflux_comp"/>
</dbReference>
<evidence type="ECO:0000256" key="3">
    <source>
        <dbReference type="ARBA" id="ARBA00022989"/>
    </source>
</evidence>
<keyword evidence="7" id="KW-1185">Reference proteome</keyword>
<keyword evidence="4 5" id="KW-0472">Membrane</keyword>
<dbReference type="GO" id="GO:0016020">
    <property type="term" value="C:membrane"/>
    <property type="evidence" value="ECO:0007669"/>
    <property type="project" value="UniProtKB-SubCell"/>
</dbReference>
<comment type="subcellular location">
    <subcellularLocation>
        <location evidence="1">Membrane</location>
        <topology evidence="1">Multi-pass membrane protein</topology>
    </subcellularLocation>
</comment>
<dbReference type="AlphaFoldDB" id="A0A1M6KZP3"/>
<dbReference type="GO" id="GO:0032259">
    <property type="term" value="P:methylation"/>
    <property type="evidence" value="ECO:0007669"/>
    <property type="project" value="UniProtKB-KW"/>
</dbReference>
<feature type="transmembrane region" description="Helical" evidence="5">
    <location>
        <begin position="175"/>
        <end position="195"/>
    </location>
</feature>
<keyword evidence="6" id="KW-0808">Transferase</keyword>
<dbReference type="GO" id="GO:0004671">
    <property type="term" value="F:protein C-terminal S-isoprenylcysteine carboxyl O-methyltransferase activity"/>
    <property type="evidence" value="ECO:0007669"/>
    <property type="project" value="InterPro"/>
</dbReference>
<proteinExistence type="predicted"/>
<evidence type="ECO:0000256" key="4">
    <source>
        <dbReference type="ARBA" id="ARBA00023136"/>
    </source>
</evidence>